<dbReference type="InterPro" id="IPR037401">
    <property type="entry name" value="SnoaL-like"/>
</dbReference>
<sequence length="137" mass="15521">MTSLDARAIVDRMFAVEMAFLTSNEKDIRQLARAFADDVVVREPASLPYGGDWRGLDGIARLFDRMNDVWSNMDLKELHVTGAPDRIHLSCTLTMVARSTGKSITQPFCEFLRFQDGRLAEGIPFYYDTKELLDIIA</sequence>
<dbReference type="SUPFAM" id="SSF54427">
    <property type="entry name" value="NTF2-like"/>
    <property type="match status" value="1"/>
</dbReference>
<dbReference type="RefSeq" id="WP_348864787.1">
    <property type="nucleotide sequence ID" value="NZ_JBEAAL010000042.1"/>
</dbReference>
<keyword evidence="3" id="KW-1185">Reference proteome</keyword>
<dbReference type="InterPro" id="IPR032710">
    <property type="entry name" value="NTF2-like_dom_sf"/>
</dbReference>
<proteinExistence type="predicted"/>
<name>A0ABV0MCC2_9HYPH</name>
<evidence type="ECO:0000259" key="1">
    <source>
        <dbReference type="Pfam" id="PF12680"/>
    </source>
</evidence>
<comment type="caution">
    <text evidence="2">The sequence shown here is derived from an EMBL/GenBank/DDBJ whole genome shotgun (WGS) entry which is preliminary data.</text>
</comment>
<dbReference type="Pfam" id="PF12680">
    <property type="entry name" value="SnoaL_2"/>
    <property type="match status" value="1"/>
</dbReference>
<organism evidence="2 3">
    <name type="scientific">Neorhizobium phenanthreniclasticum</name>
    <dbReference type="NCBI Taxonomy" id="3157917"/>
    <lineage>
        <taxon>Bacteria</taxon>
        <taxon>Pseudomonadati</taxon>
        <taxon>Pseudomonadota</taxon>
        <taxon>Alphaproteobacteria</taxon>
        <taxon>Hyphomicrobiales</taxon>
        <taxon>Rhizobiaceae</taxon>
        <taxon>Rhizobium/Agrobacterium group</taxon>
        <taxon>Neorhizobium</taxon>
    </lineage>
</organism>
<evidence type="ECO:0000313" key="2">
    <source>
        <dbReference type="EMBL" id="MEQ1409364.1"/>
    </source>
</evidence>
<dbReference type="Gene3D" id="3.10.450.50">
    <property type="match status" value="1"/>
</dbReference>
<gene>
    <name evidence="2" type="ORF">ABK249_31145</name>
</gene>
<accession>A0ABV0MCC2</accession>
<evidence type="ECO:0000313" key="3">
    <source>
        <dbReference type="Proteomes" id="UP001496627"/>
    </source>
</evidence>
<dbReference type="Proteomes" id="UP001496627">
    <property type="component" value="Unassembled WGS sequence"/>
</dbReference>
<reference evidence="2 3" key="1">
    <citation type="submission" date="2024-05" db="EMBL/GenBank/DDBJ databases">
        <title>Neorhizobium sp. Rsf11, a plant growth promoting and heavy metal resistant PAH-degrader.</title>
        <authorList>
            <person name="Golubev S.N."/>
            <person name="Muratova A.Y."/>
            <person name="Markelova M.I."/>
        </authorList>
    </citation>
    <scope>NUCLEOTIDE SEQUENCE [LARGE SCALE GENOMIC DNA]</scope>
    <source>
        <strain evidence="2 3">Rsf11</strain>
    </source>
</reference>
<dbReference type="EMBL" id="JBEAAL010000042">
    <property type="protein sequence ID" value="MEQ1409364.1"/>
    <property type="molecule type" value="Genomic_DNA"/>
</dbReference>
<feature type="domain" description="SnoaL-like" evidence="1">
    <location>
        <begin position="22"/>
        <end position="121"/>
    </location>
</feature>
<protein>
    <submittedName>
        <fullName evidence="2">Nuclear transport factor 2 family protein</fullName>
    </submittedName>
</protein>
<dbReference type="PANTHER" id="PTHR41252:SF1">
    <property type="entry name" value="BLR2505 PROTEIN"/>
    <property type="match status" value="1"/>
</dbReference>
<dbReference type="PANTHER" id="PTHR41252">
    <property type="entry name" value="BLR2505 PROTEIN"/>
    <property type="match status" value="1"/>
</dbReference>